<feature type="region of interest" description="Disordered" evidence="1">
    <location>
        <begin position="80"/>
        <end position="99"/>
    </location>
</feature>
<protein>
    <submittedName>
        <fullName evidence="2">Uncharacterized protein</fullName>
    </submittedName>
</protein>
<dbReference type="Proteomes" id="UP001054252">
    <property type="component" value="Unassembled WGS sequence"/>
</dbReference>
<dbReference type="EMBL" id="BPVZ01001049">
    <property type="protein sequence ID" value="GKV53071.1"/>
    <property type="molecule type" value="Genomic_DNA"/>
</dbReference>
<sequence>MNSLDRNPKPETNLQPRHCSPNVFLLFFPAAVPKFLQHTKKIFPFFSPPLFVAQVFLQPLLPRSSLFLAGCRAICSRTGLTEHEERTSKEQGPRERAEPNLSPFFFESFIVAVW</sequence>
<keyword evidence="3" id="KW-1185">Reference proteome</keyword>
<reference evidence="2 3" key="1">
    <citation type="journal article" date="2021" name="Commun. Biol.">
        <title>The genome of Shorea leprosula (Dipterocarpaceae) highlights the ecological relevance of drought in aseasonal tropical rainforests.</title>
        <authorList>
            <person name="Ng K.K.S."/>
            <person name="Kobayashi M.J."/>
            <person name="Fawcett J.A."/>
            <person name="Hatakeyama M."/>
            <person name="Paape T."/>
            <person name="Ng C.H."/>
            <person name="Ang C.C."/>
            <person name="Tnah L.H."/>
            <person name="Lee C.T."/>
            <person name="Nishiyama T."/>
            <person name="Sese J."/>
            <person name="O'Brien M.J."/>
            <person name="Copetti D."/>
            <person name="Mohd Noor M.I."/>
            <person name="Ong R.C."/>
            <person name="Putra M."/>
            <person name="Sireger I.Z."/>
            <person name="Indrioko S."/>
            <person name="Kosugi Y."/>
            <person name="Izuno A."/>
            <person name="Isagi Y."/>
            <person name="Lee S.L."/>
            <person name="Shimizu K.K."/>
        </authorList>
    </citation>
    <scope>NUCLEOTIDE SEQUENCE [LARGE SCALE GENOMIC DNA]</scope>
    <source>
        <strain evidence="2">214</strain>
    </source>
</reference>
<accession>A0AAV5MWH1</accession>
<organism evidence="2 3">
    <name type="scientific">Rubroshorea leprosula</name>
    <dbReference type="NCBI Taxonomy" id="152421"/>
    <lineage>
        <taxon>Eukaryota</taxon>
        <taxon>Viridiplantae</taxon>
        <taxon>Streptophyta</taxon>
        <taxon>Embryophyta</taxon>
        <taxon>Tracheophyta</taxon>
        <taxon>Spermatophyta</taxon>
        <taxon>Magnoliopsida</taxon>
        <taxon>eudicotyledons</taxon>
        <taxon>Gunneridae</taxon>
        <taxon>Pentapetalae</taxon>
        <taxon>rosids</taxon>
        <taxon>malvids</taxon>
        <taxon>Malvales</taxon>
        <taxon>Dipterocarpaceae</taxon>
        <taxon>Rubroshorea</taxon>
    </lineage>
</organism>
<comment type="caution">
    <text evidence="2">The sequence shown here is derived from an EMBL/GenBank/DDBJ whole genome shotgun (WGS) entry which is preliminary data.</text>
</comment>
<dbReference type="AlphaFoldDB" id="A0AAV5MWH1"/>
<evidence type="ECO:0000256" key="1">
    <source>
        <dbReference type="SAM" id="MobiDB-lite"/>
    </source>
</evidence>
<evidence type="ECO:0000313" key="2">
    <source>
        <dbReference type="EMBL" id="GKV53071.1"/>
    </source>
</evidence>
<name>A0AAV5MWH1_9ROSI</name>
<evidence type="ECO:0000313" key="3">
    <source>
        <dbReference type="Proteomes" id="UP001054252"/>
    </source>
</evidence>
<gene>
    <name evidence="2" type="ORF">SLEP1_g59619</name>
</gene>
<feature type="compositionally biased region" description="Basic and acidic residues" evidence="1">
    <location>
        <begin position="80"/>
        <end position="98"/>
    </location>
</feature>
<proteinExistence type="predicted"/>